<evidence type="ECO:0000313" key="8">
    <source>
        <dbReference type="Proteomes" id="UP001165190"/>
    </source>
</evidence>
<dbReference type="OrthoDB" id="1710909at2759"/>
<dbReference type="Proteomes" id="UP001165190">
    <property type="component" value="Unassembled WGS sequence"/>
</dbReference>
<keyword evidence="4" id="KW-0175">Coiled coil</keyword>
<keyword evidence="2" id="KW-0813">Transport</keyword>
<dbReference type="GO" id="GO:0006887">
    <property type="term" value="P:exocytosis"/>
    <property type="evidence" value="ECO:0007669"/>
    <property type="project" value="UniProtKB-KW"/>
</dbReference>
<feature type="compositionally biased region" description="Acidic residues" evidence="5">
    <location>
        <begin position="1"/>
        <end position="12"/>
    </location>
</feature>
<evidence type="ECO:0000256" key="5">
    <source>
        <dbReference type="SAM" id="MobiDB-lite"/>
    </source>
</evidence>
<feature type="domain" description="Exocyst component Exo84 C-terminal" evidence="6">
    <location>
        <begin position="138"/>
        <end position="341"/>
    </location>
</feature>
<comment type="caution">
    <text evidence="7">The sequence shown here is derived from an EMBL/GenBank/DDBJ whole genome shotgun (WGS) entry which is preliminary data.</text>
</comment>
<dbReference type="SUPFAM" id="SSF74788">
    <property type="entry name" value="Cullin repeat-like"/>
    <property type="match status" value="1"/>
</dbReference>
<proteinExistence type="inferred from homology"/>
<dbReference type="Gene3D" id="1.20.58.1210">
    <property type="entry name" value="Exo84p, N-terminal helical domain"/>
    <property type="match status" value="1"/>
</dbReference>
<gene>
    <name evidence="7" type="ORF">HRI_000967600</name>
</gene>
<dbReference type="AlphaFoldDB" id="A0A9W7H9R1"/>
<comment type="similarity">
    <text evidence="1">Belongs to the EXO84 family.</text>
</comment>
<keyword evidence="8" id="KW-1185">Reference proteome</keyword>
<dbReference type="GO" id="GO:0008104">
    <property type="term" value="P:intracellular protein localization"/>
    <property type="evidence" value="ECO:0007669"/>
    <property type="project" value="TreeGrafter"/>
</dbReference>
<evidence type="ECO:0000256" key="2">
    <source>
        <dbReference type="ARBA" id="ARBA00022448"/>
    </source>
</evidence>
<name>A0A9W7H9R1_HIBTR</name>
<organism evidence="7 8">
    <name type="scientific">Hibiscus trionum</name>
    <name type="common">Flower of an hour</name>
    <dbReference type="NCBI Taxonomy" id="183268"/>
    <lineage>
        <taxon>Eukaryota</taxon>
        <taxon>Viridiplantae</taxon>
        <taxon>Streptophyta</taxon>
        <taxon>Embryophyta</taxon>
        <taxon>Tracheophyta</taxon>
        <taxon>Spermatophyta</taxon>
        <taxon>Magnoliopsida</taxon>
        <taxon>eudicotyledons</taxon>
        <taxon>Gunneridae</taxon>
        <taxon>Pentapetalae</taxon>
        <taxon>rosids</taxon>
        <taxon>malvids</taxon>
        <taxon>Malvales</taxon>
        <taxon>Malvaceae</taxon>
        <taxon>Malvoideae</taxon>
        <taxon>Hibiscus</taxon>
    </lineage>
</organism>
<keyword evidence="3" id="KW-0268">Exocytosis</keyword>
<feature type="region of interest" description="Disordered" evidence="5">
    <location>
        <begin position="108"/>
        <end position="129"/>
    </location>
</feature>
<dbReference type="EMBL" id="BSYR01000010">
    <property type="protein sequence ID" value="GMI72983.1"/>
    <property type="molecule type" value="Genomic_DNA"/>
</dbReference>
<sequence>MMESSEEDDDFPSIESITPQSKIDSVHQSHTEKGIRKLCCELLDLKDAVENLCGNRRTKYLAFLRMSEEVVEMEHELVELRKHISSQGIIVQDLMTGAYRELEEWSRENADTNYTPPDPKVDEVQDPLPNEMDDRKKSFLEKIDVLLAEHKVEEALEALEAEEKNLTELKGGDSSTESSSFKSLFLERKAMLEDKLTEIAELPAVSANELKKALSGLIKLGKGPSAHLLLLKSHGSRLQKNIEVFLPSCSVCPKTFPATLSRLVFSMISLTTRVSGLIFGDNPVYTNRVVQWAEWEIEFFVRLVKDNAPPSETIAALRAASICVQDSLNYCLMLESQGLKLSKFLLVLLRPYIEEVLELNFRRARKAVFDLMEVDENLPLSPHFVSSLSVFATSSNSVLVDNGMKFLYIISDILEQLTPLVVSHFGGNVLPRISQLFDKYMDALIRALPGPSDDDSLTELKETIPFRAETDSEQLAILGIAFTIMDELLPSMVVKIWSPKSENQEPGNENIVPNASTTTELKDWRRQLQYAFDKLRDHFCRQYVLSFIYSREGKTRLNAQIYLGGDGEDSQWDTLPSLPFQALFAKLQQLATVAGDVLLGKEKLQKILLARLTETVLMWLSDEQDFWGVFEDKSTPLQPLGLQQLILDMHFTVEIARFAGYPSRHVHQIASAITARAIRTFTARDVESALPVDEWFVETAKSAINKLLMGASGSDTSEIDDEHIILHDDIVSDSDDTASSLSSVESCESFASASMGELESPNFTDQEN</sequence>
<reference evidence="7" key="1">
    <citation type="submission" date="2023-05" db="EMBL/GenBank/DDBJ databases">
        <title>Genome and transcriptome analyses reveal genes involved in the formation of fine ridges on petal epidermal cells in Hibiscus trionum.</title>
        <authorList>
            <person name="Koshimizu S."/>
            <person name="Masuda S."/>
            <person name="Ishii T."/>
            <person name="Shirasu K."/>
            <person name="Hoshino A."/>
            <person name="Arita M."/>
        </authorList>
    </citation>
    <scope>NUCLEOTIDE SEQUENCE</scope>
    <source>
        <strain evidence="7">Hamamatsu line</strain>
    </source>
</reference>
<dbReference type="InterPro" id="IPR032403">
    <property type="entry name" value="Exo84_C"/>
</dbReference>
<dbReference type="PANTHER" id="PTHR21426">
    <property type="entry name" value="EXOCYST COMPLEX COMPONENT 8"/>
    <property type="match status" value="1"/>
</dbReference>
<feature type="region of interest" description="Disordered" evidence="5">
    <location>
        <begin position="1"/>
        <end position="28"/>
    </location>
</feature>
<evidence type="ECO:0000256" key="4">
    <source>
        <dbReference type="SAM" id="Coils"/>
    </source>
</evidence>
<dbReference type="GO" id="GO:0000145">
    <property type="term" value="C:exocyst"/>
    <property type="evidence" value="ECO:0007669"/>
    <property type="project" value="InterPro"/>
</dbReference>
<protein>
    <submittedName>
        <fullName evidence="7">Exocyst complex component 84C</fullName>
    </submittedName>
</protein>
<evidence type="ECO:0000313" key="7">
    <source>
        <dbReference type="EMBL" id="GMI72983.1"/>
    </source>
</evidence>
<feature type="coiled-coil region" evidence="4">
    <location>
        <begin position="145"/>
        <end position="172"/>
    </location>
</feature>
<evidence type="ECO:0000259" key="6">
    <source>
        <dbReference type="Pfam" id="PF16528"/>
    </source>
</evidence>
<evidence type="ECO:0000256" key="1">
    <source>
        <dbReference type="ARBA" id="ARBA00007210"/>
    </source>
</evidence>
<dbReference type="InterPro" id="IPR016159">
    <property type="entry name" value="Cullin_repeat-like_dom_sf"/>
</dbReference>
<dbReference type="PANTHER" id="PTHR21426:SF2">
    <property type="entry name" value="EXOCYST COMPLEX COMPONENT EXO84C"/>
    <property type="match status" value="1"/>
</dbReference>
<dbReference type="InterPro" id="IPR042561">
    <property type="entry name" value="Exo84_C_1"/>
</dbReference>
<evidence type="ECO:0000256" key="3">
    <source>
        <dbReference type="ARBA" id="ARBA00022483"/>
    </source>
</evidence>
<dbReference type="Pfam" id="PF16528">
    <property type="entry name" value="Exo84_C"/>
    <property type="match status" value="1"/>
</dbReference>
<accession>A0A9W7H9R1</accession>
<dbReference type="GO" id="GO:0006893">
    <property type="term" value="P:Golgi to plasma membrane transport"/>
    <property type="evidence" value="ECO:0007669"/>
    <property type="project" value="TreeGrafter"/>
</dbReference>
<dbReference type="InterPro" id="IPR033961">
    <property type="entry name" value="Exo84"/>
</dbReference>